<keyword evidence="6" id="KW-0049">Antioxidant</keyword>
<dbReference type="InterPro" id="IPR001424">
    <property type="entry name" value="SOD_Cu_Zn_dom"/>
</dbReference>
<evidence type="ECO:0000256" key="3">
    <source>
        <dbReference type="ARBA" id="ARBA00010457"/>
    </source>
</evidence>
<feature type="compositionally biased region" description="Low complexity" evidence="8">
    <location>
        <begin position="182"/>
        <end position="192"/>
    </location>
</feature>
<evidence type="ECO:0000256" key="4">
    <source>
        <dbReference type="ARBA" id="ARBA00012682"/>
    </source>
</evidence>
<evidence type="ECO:0000313" key="12">
    <source>
        <dbReference type="Proteomes" id="UP000233524"/>
    </source>
</evidence>
<evidence type="ECO:0000259" key="10">
    <source>
        <dbReference type="Pfam" id="PF00080"/>
    </source>
</evidence>
<dbReference type="PANTHER" id="PTHR20910">
    <property type="entry name" value="AGAP001623-PA"/>
    <property type="match status" value="1"/>
</dbReference>
<evidence type="ECO:0000256" key="6">
    <source>
        <dbReference type="ARBA" id="ARBA00022862"/>
    </source>
</evidence>
<keyword evidence="12" id="KW-1185">Reference proteome</keyword>
<dbReference type="PANTHER" id="PTHR20910:SF1">
    <property type="entry name" value="SUPEROXIDE DISMUTASE COPPER_ZINC BINDING DOMAIN-CONTAINING PROTEIN"/>
    <property type="match status" value="1"/>
</dbReference>
<dbReference type="Gene3D" id="2.60.40.200">
    <property type="entry name" value="Superoxide dismutase, copper/zinc binding domain"/>
    <property type="match status" value="1"/>
</dbReference>
<feature type="domain" description="Superoxide dismutase copper/zinc binding" evidence="10">
    <location>
        <begin position="61"/>
        <end position="168"/>
    </location>
</feature>
<feature type="compositionally biased region" description="Acidic residues" evidence="8">
    <location>
        <begin position="243"/>
        <end position="279"/>
    </location>
</feature>
<dbReference type="FunFam" id="2.60.40.200:FF:000007">
    <property type="entry name" value="Cell surface Cu-only superoxide dismutase 5"/>
    <property type="match status" value="1"/>
</dbReference>
<evidence type="ECO:0000256" key="9">
    <source>
        <dbReference type="SAM" id="SignalP"/>
    </source>
</evidence>
<comment type="subcellular location">
    <subcellularLocation>
        <location evidence="1">Cell envelope</location>
    </subcellularLocation>
    <subcellularLocation>
        <location evidence="2">Secreted</location>
    </subcellularLocation>
</comment>
<feature type="compositionally biased region" description="Acidic residues" evidence="8">
    <location>
        <begin position="223"/>
        <end position="235"/>
    </location>
</feature>
<dbReference type="OrthoDB" id="159229at2759"/>
<dbReference type="STRING" id="41688.A0A2N3N8L4"/>
<dbReference type="GO" id="GO:0046872">
    <property type="term" value="F:metal ion binding"/>
    <property type="evidence" value="ECO:0007669"/>
    <property type="project" value="InterPro"/>
</dbReference>
<accession>A0A2N3N8L4</accession>
<keyword evidence="9" id="KW-0732">Signal</keyword>
<dbReference type="GO" id="GO:0005576">
    <property type="term" value="C:extracellular region"/>
    <property type="evidence" value="ECO:0007669"/>
    <property type="project" value="UniProtKB-SubCell"/>
</dbReference>
<sequence>MHCFEVAVILAAAGALAQTVGTEHNAVVVDDSPVGAKYIANFEGVIAGRVLAGSDAFGIGVTFHISVTGLSETDGPYKYHLHEFPVPQDGDCAGTGGHLDPFGRTQEPACEADWPESCEVGDLSGKHGTIEGTSDEYSFHDLFTSLNPTNEAFFGDKSIVLHNKNGDRVACASFAPVPSSNTGETPVEVTPELPEKPVPEEPAPEKPAPEEPAPEEPAPGTPVEDDDECEADPVEEPAPGNPVEDDDECEADPVEEPAPETPVEDDDECEADPVEETPVEEPGNGEIVPEKPVEGGEMVPEEPVEGEVTPEEPVDGGEVTPEEPVETTPDREPIIVVGPIEGDDGEEGMRLGP</sequence>
<evidence type="ECO:0000256" key="8">
    <source>
        <dbReference type="SAM" id="MobiDB-lite"/>
    </source>
</evidence>
<proteinExistence type="inferred from homology"/>
<dbReference type="Pfam" id="PF00080">
    <property type="entry name" value="Sod_Cu"/>
    <property type="match status" value="1"/>
</dbReference>
<feature type="signal peptide" evidence="9">
    <location>
        <begin position="1"/>
        <end position="17"/>
    </location>
</feature>
<comment type="similarity">
    <text evidence="3">Belongs to the Cu-Zn superoxide dismutase family.</text>
</comment>
<gene>
    <name evidence="11" type="ORF">jhhlp_004755</name>
</gene>
<dbReference type="EC" id="1.15.1.1" evidence="4"/>
<dbReference type="InParanoid" id="A0A2N3N8L4"/>
<feature type="compositionally biased region" description="Basic and acidic residues" evidence="8">
    <location>
        <begin position="193"/>
        <end position="209"/>
    </location>
</feature>
<keyword evidence="5" id="KW-0964">Secreted</keyword>
<dbReference type="Proteomes" id="UP000233524">
    <property type="component" value="Unassembled WGS sequence"/>
</dbReference>
<evidence type="ECO:0000256" key="7">
    <source>
        <dbReference type="ARBA" id="ARBA00049204"/>
    </source>
</evidence>
<name>A0A2N3N8L4_9PEZI</name>
<dbReference type="VEuPathDB" id="FungiDB:jhhlp_004755"/>
<feature type="compositionally biased region" description="Acidic residues" evidence="8">
    <location>
        <begin position="299"/>
        <end position="325"/>
    </location>
</feature>
<evidence type="ECO:0000313" key="11">
    <source>
        <dbReference type="EMBL" id="PKS08702.1"/>
    </source>
</evidence>
<dbReference type="InterPro" id="IPR036423">
    <property type="entry name" value="SOD-like_Cu/Zn_dom_sf"/>
</dbReference>
<dbReference type="EMBL" id="NLAX01000094">
    <property type="protein sequence ID" value="PKS08702.1"/>
    <property type="molecule type" value="Genomic_DNA"/>
</dbReference>
<evidence type="ECO:0000256" key="1">
    <source>
        <dbReference type="ARBA" id="ARBA00004196"/>
    </source>
</evidence>
<reference evidence="11 12" key="1">
    <citation type="journal article" date="2017" name="G3 (Bethesda)">
        <title>First Draft Genome Sequence of the Pathogenic Fungus Lomentospora prolificans (Formerly Scedosporium prolificans).</title>
        <authorList>
            <person name="Luo R."/>
            <person name="Zimin A."/>
            <person name="Workman R."/>
            <person name="Fan Y."/>
            <person name="Pertea G."/>
            <person name="Grossman N."/>
            <person name="Wear M.P."/>
            <person name="Jia B."/>
            <person name="Miller H."/>
            <person name="Casadevall A."/>
            <person name="Timp W."/>
            <person name="Zhang S.X."/>
            <person name="Salzberg S.L."/>
        </authorList>
    </citation>
    <scope>NUCLEOTIDE SEQUENCE [LARGE SCALE GENOMIC DNA]</scope>
    <source>
        <strain evidence="11 12">JHH-5317</strain>
    </source>
</reference>
<protein>
    <recommendedName>
        <fullName evidence="4">superoxide dismutase</fullName>
        <ecNumber evidence="4">1.15.1.1</ecNumber>
    </recommendedName>
</protein>
<dbReference type="AlphaFoldDB" id="A0A2N3N8L4"/>
<comment type="catalytic activity">
    <reaction evidence="7">
        <text>2 superoxide + 2 H(+) = H2O2 + O2</text>
        <dbReference type="Rhea" id="RHEA:20696"/>
        <dbReference type="ChEBI" id="CHEBI:15378"/>
        <dbReference type="ChEBI" id="CHEBI:15379"/>
        <dbReference type="ChEBI" id="CHEBI:16240"/>
        <dbReference type="ChEBI" id="CHEBI:18421"/>
        <dbReference type="EC" id="1.15.1.1"/>
    </reaction>
</comment>
<evidence type="ECO:0000256" key="5">
    <source>
        <dbReference type="ARBA" id="ARBA00022525"/>
    </source>
</evidence>
<organism evidence="11 12">
    <name type="scientific">Lomentospora prolificans</name>
    <dbReference type="NCBI Taxonomy" id="41688"/>
    <lineage>
        <taxon>Eukaryota</taxon>
        <taxon>Fungi</taxon>
        <taxon>Dikarya</taxon>
        <taxon>Ascomycota</taxon>
        <taxon>Pezizomycotina</taxon>
        <taxon>Sordariomycetes</taxon>
        <taxon>Hypocreomycetidae</taxon>
        <taxon>Microascales</taxon>
        <taxon>Microascaceae</taxon>
        <taxon>Lomentospora</taxon>
    </lineage>
</organism>
<dbReference type="SUPFAM" id="SSF49329">
    <property type="entry name" value="Cu,Zn superoxide dismutase-like"/>
    <property type="match status" value="1"/>
</dbReference>
<feature type="region of interest" description="Disordered" evidence="8">
    <location>
        <begin position="175"/>
        <end position="353"/>
    </location>
</feature>
<comment type="caution">
    <text evidence="11">The sequence shown here is derived from an EMBL/GenBank/DDBJ whole genome shotgun (WGS) entry which is preliminary data.</text>
</comment>
<dbReference type="GO" id="GO:0004784">
    <property type="term" value="F:superoxide dismutase activity"/>
    <property type="evidence" value="ECO:0007669"/>
    <property type="project" value="UniProtKB-EC"/>
</dbReference>
<evidence type="ECO:0000256" key="2">
    <source>
        <dbReference type="ARBA" id="ARBA00004613"/>
    </source>
</evidence>
<feature type="chain" id="PRO_5014749153" description="superoxide dismutase" evidence="9">
    <location>
        <begin position="18"/>
        <end position="353"/>
    </location>
</feature>
<dbReference type="InterPro" id="IPR053257">
    <property type="entry name" value="Cu-only_SOD"/>
</dbReference>